<evidence type="ECO:0000313" key="2">
    <source>
        <dbReference type="Proteomes" id="UP001162501"/>
    </source>
</evidence>
<dbReference type="Proteomes" id="UP001162501">
    <property type="component" value="Unassembled WGS sequence"/>
</dbReference>
<feature type="non-terminal residue" evidence="1">
    <location>
        <position position="200"/>
    </location>
</feature>
<feature type="non-terminal residue" evidence="1">
    <location>
        <position position="1"/>
    </location>
</feature>
<name>A0ACB1KGY9_RANTA</name>
<organism evidence="1 2">
    <name type="scientific">Rangifer tarandus platyrhynchus</name>
    <name type="common">Svalbard reindeer</name>
    <dbReference type="NCBI Taxonomy" id="3082113"/>
    <lineage>
        <taxon>Eukaryota</taxon>
        <taxon>Metazoa</taxon>
        <taxon>Chordata</taxon>
        <taxon>Craniata</taxon>
        <taxon>Vertebrata</taxon>
        <taxon>Euteleostomi</taxon>
        <taxon>Mammalia</taxon>
        <taxon>Eutheria</taxon>
        <taxon>Laurasiatheria</taxon>
        <taxon>Artiodactyla</taxon>
        <taxon>Ruminantia</taxon>
        <taxon>Pecora</taxon>
        <taxon>Cervidae</taxon>
        <taxon>Odocoileinae</taxon>
        <taxon>Rangifer</taxon>
    </lineage>
</organism>
<dbReference type="EMBL" id="CATOBB020000915">
    <property type="protein sequence ID" value="CAM9205518.1"/>
    <property type="molecule type" value="Genomic_DNA"/>
</dbReference>
<evidence type="ECO:0000313" key="1">
    <source>
        <dbReference type="EMBL" id="CAM9205518.1"/>
    </source>
</evidence>
<gene>
    <name evidence="1" type="ORF">MRATA1EN22A_LOCUS29849</name>
</gene>
<accession>A0ACB1KGY9</accession>
<proteinExistence type="predicted"/>
<comment type="caution">
    <text evidence="1">The sequence shown here is derived from an EMBL/GenBank/DDBJ whole genome shotgun (WGS) entry which is preliminary data.</text>
</comment>
<sequence length="200" mass="22073">PQEHCHQSRRNLRSPQQRKAAPCAPNQLEMRPDSPALTPEPFPVPHSSRPVAPLPSGNSREAPRTLSLPHFDGMPHIPLTPREARGVHCFKRSLPHFDGMPHIPLTPREARGVHCFQRNPKIHVATGNGPWVPASHREASLLPCQSSSPQQRKAAPCAPNQLEMRPNSPALIPEPFPIPHSTRPVARLPSGNSRDAPRTL</sequence>
<reference evidence="1" key="1">
    <citation type="submission" date="2025-03" db="EMBL/GenBank/DDBJ databases">
        <authorList>
            <consortium name="ELIXIR-Norway"/>
            <consortium name="Elixir Norway"/>
        </authorList>
    </citation>
    <scope>NUCLEOTIDE SEQUENCE</scope>
</reference>
<protein>
    <submittedName>
        <fullName evidence="1">Uncharacterized protein</fullName>
    </submittedName>
</protein>